<protein>
    <submittedName>
        <fullName evidence="2">Uncharacterized protein</fullName>
    </submittedName>
</protein>
<sequence>MTSTSSARTCSTHRPAGARHDRTDRSRQPGLEAIVASFDTALASPLATDLIGQVSRTLSPLEPAARLTAETMRHLGDIRAVIEALLATDTPGSTAALHLIVPMACDREIWRRSQNELATRSTPVPTWVERFGEMRAATPARLVIDPVRDTETLVIGAHLAGIDLADVHASLAGLGLDPAGLEEQADADLSLPPLPALDTFTLVVTLDVSTARRVPLEVLLVLHRHDSIAARLCAMDGPASSIREITDSDAREIAEQVLEAADPAMPLDDDSTAVLPLLRCLSERLGT</sequence>
<evidence type="ECO:0000313" key="3">
    <source>
        <dbReference type="Proteomes" id="UP000642107"/>
    </source>
</evidence>
<evidence type="ECO:0000313" key="2">
    <source>
        <dbReference type="EMBL" id="MBD9700469.1"/>
    </source>
</evidence>
<organism evidence="2 3">
    <name type="scientific">Flavimobilis rhizosphaerae</name>
    <dbReference type="NCBI Taxonomy" id="2775421"/>
    <lineage>
        <taxon>Bacteria</taxon>
        <taxon>Bacillati</taxon>
        <taxon>Actinomycetota</taxon>
        <taxon>Actinomycetes</taxon>
        <taxon>Micrococcales</taxon>
        <taxon>Jonesiaceae</taxon>
        <taxon>Flavimobilis</taxon>
    </lineage>
</organism>
<evidence type="ECO:0000256" key="1">
    <source>
        <dbReference type="SAM" id="MobiDB-lite"/>
    </source>
</evidence>
<feature type="compositionally biased region" description="Basic and acidic residues" evidence="1">
    <location>
        <begin position="18"/>
        <end position="27"/>
    </location>
</feature>
<proteinExistence type="predicted"/>
<keyword evidence="3" id="KW-1185">Reference proteome</keyword>
<feature type="region of interest" description="Disordered" evidence="1">
    <location>
        <begin position="1"/>
        <end position="28"/>
    </location>
</feature>
<dbReference type="Proteomes" id="UP000642107">
    <property type="component" value="Unassembled WGS sequence"/>
</dbReference>
<name>A0ABR9DU42_9MICO</name>
<feature type="compositionally biased region" description="Polar residues" evidence="1">
    <location>
        <begin position="1"/>
        <end position="12"/>
    </location>
</feature>
<reference evidence="2 3" key="1">
    <citation type="submission" date="2020-09" db="EMBL/GenBank/DDBJ databases">
        <title>Flavimobilis rhizosphaerae sp. nov., isolated from rhizosphere soil of Spartina alterniflora.</title>
        <authorList>
            <person name="Hanqin C."/>
        </authorList>
    </citation>
    <scope>NUCLEOTIDE SEQUENCE [LARGE SCALE GENOMIC DNA]</scope>
    <source>
        <strain evidence="2 3">GY 10621</strain>
    </source>
</reference>
<dbReference type="RefSeq" id="WP_192282178.1">
    <property type="nucleotide sequence ID" value="NZ_JACZDF010000011.1"/>
</dbReference>
<comment type="caution">
    <text evidence="2">The sequence shown here is derived from an EMBL/GenBank/DDBJ whole genome shotgun (WGS) entry which is preliminary data.</text>
</comment>
<accession>A0ABR9DU42</accession>
<dbReference type="EMBL" id="JACZDF010000011">
    <property type="protein sequence ID" value="MBD9700469.1"/>
    <property type="molecule type" value="Genomic_DNA"/>
</dbReference>
<gene>
    <name evidence="2" type="ORF">IGS67_13420</name>
</gene>